<reference evidence="13" key="1">
    <citation type="journal article" date="2023" name="G3 (Bethesda)">
        <title>A reference genome for the long-term kleptoplast-retaining sea slug Elysia crispata morphotype clarki.</title>
        <authorList>
            <person name="Eastman K.E."/>
            <person name="Pendleton A.L."/>
            <person name="Shaikh M.A."/>
            <person name="Suttiyut T."/>
            <person name="Ogas R."/>
            <person name="Tomko P."/>
            <person name="Gavelis G."/>
            <person name="Widhalm J.R."/>
            <person name="Wisecaver J.H."/>
        </authorList>
    </citation>
    <scope>NUCLEOTIDE SEQUENCE</scope>
    <source>
        <strain evidence="13">ECLA1</strain>
    </source>
</reference>
<dbReference type="SMART" id="SM00015">
    <property type="entry name" value="IQ"/>
    <property type="match status" value="1"/>
</dbReference>
<feature type="region of interest" description="Disordered" evidence="11">
    <location>
        <begin position="6429"/>
        <end position="6463"/>
    </location>
</feature>
<dbReference type="SMART" id="SM00408">
    <property type="entry name" value="IGc2"/>
    <property type="match status" value="21"/>
</dbReference>
<feature type="domain" description="Ig-like" evidence="12">
    <location>
        <begin position="4491"/>
        <end position="4578"/>
    </location>
</feature>
<feature type="domain" description="Ig-like" evidence="12">
    <location>
        <begin position="1228"/>
        <end position="1317"/>
    </location>
</feature>
<dbReference type="InterPro" id="IPR003599">
    <property type="entry name" value="Ig_sub"/>
</dbReference>
<feature type="domain" description="Ig-like" evidence="12">
    <location>
        <begin position="4585"/>
        <end position="4677"/>
    </location>
</feature>
<dbReference type="FunFam" id="2.60.40.10:FF:001652">
    <property type="entry name" value="Uncharacterized protein"/>
    <property type="match status" value="1"/>
</dbReference>
<feature type="compositionally biased region" description="Polar residues" evidence="11">
    <location>
        <begin position="997"/>
        <end position="1021"/>
    </location>
</feature>
<feature type="region of interest" description="Disordered" evidence="11">
    <location>
        <begin position="983"/>
        <end position="1032"/>
    </location>
</feature>
<dbReference type="Proteomes" id="UP001283361">
    <property type="component" value="Unassembled WGS sequence"/>
</dbReference>
<feature type="compositionally biased region" description="Polar residues" evidence="11">
    <location>
        <begin position="6286"/>
        <end position="6295"/>
    </location>
</feature>
<feature type="compositionally biased region" description="Polar residues" evidence="11">
    <location>
        <begin position="37"/>
        <end position="49"/>
    </location>
</feature>
<dbReference type="CDD" id="cd23767">
    <property type="entry name" value="IQCD"/>
    <property type="match status" value="1"/>
</dbReference>
<feature type="compositionally biased region" description="Polar residues" evidence="11">
    <location>
        <begin position="672"/>
        <end position="682"/>
    </location>
</feature>
<evidence type="ECO:0000256" key="7">
    <source>
        <dbReference type="ARBA" id="ARBA00023157"/>
    </source>
</evidence>
<feature type="region of interest" description="Disordered" evidence="11">
    <location>
        <begin position="3245"/>
        <end position="3284"/>
    </location>
</feature>
<feature type="compositionally biased region" description="Polar residues" evidence="11">
    <location>
        <begin position="576"/>
        <end position="587"/>
    </location>
</feature>
<evidence type="ECO:0000313" key="13">
    <source>
        <dbReference type="EMBL" id="KAK3802350.1"/>
    </source>
</evidence>
<feature type="region of interest" description="Disordered" evidence="11">
    <location>
        <begin position="566"/>
        <end position="591"/>
    </location>
</feature>
<dbReference type="Pfam" id="PF07679">
    <property type="entry name" value="I-set"/>
    <property type="match status" value="24"/>
</dbReference>
<feature type="region of interest" description="Disordered" evidence="11">
    <location>
        <begin position="2702"/>
        <end position="2728"/>
    </location>
</feature>
<keyword evidence="8" id="KW-0539">Nucleus</keyword>
<feature type="domain" description="Ig-like" evidence="12">
    <location>
        <begin position="1544"/>
        <end position="1633"/>
    </location>
</feature>
<feature type="region of interest" description="Disordered" evidence="11">
    <location>
        <begin position="1774"/>
        <end position="1861"/>
    </location>
</feature>
<evidence type="ECO:0000256" key="1">
    <source>
        <dbReference type="ARBA" id="ARBA00004123"/>
    </source>
</evidence>
<feature type="region of interest" description="Disordered" evidence="11">
    <location>
        <begin position="12"/>
        <end position="52"/>
    </location>
</feature>
<dbReference type="GO" id="GO:0060298">
    <property type="term" value="P:positive regulation of sarcomere organization"/>
    <property type="evidence" value="ECO:0007669"/>
    <property type="project" value="UniProtKB-ARBA"/>
</dbReference>
<dbReference type="InterPro" id="IPR013783">
    <property type="entry name" value="Ig-like_fold"/>
</dbReference>
<feature type="domain" description="Ig-like" evidence="12">
    <location>
        <begin position="4804"/>
        <end position="4894"/>
    </location>
</feature>
<dbReference type="Gene3D" id="2.60.40.10">
    <property type="entry name" value="Immunoglobulins"/>
    <property type="match status" value="24"/>
</dbReference>
<keyword evidence="10" id="KW-0175">Coiled coil</keyword>
<feature type="region of interest" description="Disordered" evidence="11">
    <location>
        <begin position="6506"/>
        <end position="6540"/>
    </location>
</feature>
<keyword evidence="14" id="KW-1185">Reference proteome</keyword>
<feature type="compositionally biased region" description="Polar residues" evidence="11">
    <location>
        <begin position="869"/>
        <end position="887"/>
    </location>
</feature>
<feature type="compositionally biased region" description="Polar residues" evidence="11">
    <location>
        <begin position="6429"/>
        <end position="6444"/>
    </location>
</feature>
<feature type="region of interest" description="Disordered" evidence="11">
    <location>
        <begin position="1879"/>
        <end position="1948"/>
    </location>
</feature>
<dbReference type="FunFam" id="2.60.40.10:FF:000425">
    <property type="entry name" value="Myosin light chain kinase"/>
    <property type="match status" value="8"/>
</dbReference>
<dbReference type="GO" id="GO:0030016">
    <property type="term" value="C:myofibril"/>
    <property type="evidence" value="ECO:0007669"/>
    <property type="project" value="UniProtKB-SubCell"/>
</dbReference>
<feature type="domain" description="Ig-like" evidence="12">
    <location>
        <begin position="4302"/>
        <end position="4390"/>
    </location>
</feature>
<feature type="domain" description="Ig-like" evidence="12">
    <location>
        <begin position="5116"/>
        <end position="5209"/>
    </location>
</feature>
<feature type="region of interest" description="Disordered" evidence="11">
    <location>
        <begin position="4214"/>
        <end position="4253"/>
    </location>
</feature>
<feature type="domain" description="Ig-like" evidence="12">
    <location>
        <begin position="5819"/>
        <end position="5906"/>
    </location>
</feature>
<feature type="domain" description="Ig-like" evidence="12">
    <location>
        <begin position="5217"/>
        <end position="5305"/>
    </location>
</feature>
<evidence type="ECO:0000256" key="6">
    <source>
        <dbReference type="ARBA" id="ARBA00022737"/>
    </source>
</evidence>
<dbReference type="FunFam" id="2.60.40.10:FF:000032">
    <property type="entry name" value="palladin isoform X1"/>
    <property type="match status" value="2"/>
</dbReference>
<comment type="caution">
    <text evidence="13">The sequence shown here is derived from an EMBL/GenBank/DDBJ whole genome shotgun (WGS) entry which is preliminary data.</text>
</comment>
<feature type="region of interest" description="Disordered" evidence="11">
    <location>
        <begin position="836"/>
        <end position="901"/>
    </location>
</feature>
<dbReference type="GO" id="GO:0007156">
    <property type="term" value="P:homophilic cell adhesion via plasma membrane adhesion molecules"/>
    <property type="evidence" value="ECO:0007669"/>
    <property type="project" value="TreeGrafter"/>
</dbReference>
<feature type="compositionally biased region" description="Basic and acidic residues" evidence="11">
    <location>
        <begin position="6516"/>
        <end position="6540"/>
    </location>
</feature>
<dbReference type="SMART" id="SM00409">
    <property type="entry name" value="IG"/>
    <property type="match status" value="24"/>
</dbReference>
<evidence type="ECO:0000259" key="12">
    <source>
        <dbReference type="PROSITE" id="PS50835"/>
    </source>
</evidence>
<feature type="domain" description="Ig-like" evidence="12">
    <location>
        <begin position="4701"/>
        <end position="4789"/>
    </location>
</feature>
<dbReference type="GO" id="GO:0005886">
    <property type="term" value="C:plasma membrane"/>
    <property type="evidence" value="ECO:0007669"/>
    <property type="project" value="TreeGrafter"/>
</dbReference>
<evidence type="ECO:0000256" key="9">
    <source>
        <dbReference type="ARBA" id="ARBA00023319"/>
    </source>
</evidence>
<feature type="compositionally biased region" description="Low complexity" evidence="11">
    <location>
        <begin position="1883"/>
        <end position="1897"/>
    </location>
</feature>
<feature type="region of interest" description="Disordered" evidence="11">
    <location>
        <begin position="3850"/>
        <end position="3877"/>
    </location>
</feature>
<dbReference type="EMBL" id="JAWDGP010000241">
    <property type="protein sequence ID" value="KAK3802350.1"/>
    <property type="molecule type" value="Genomic_DNA"/>
</dbReference>
<evidence type="ECO:0000256" key="4">
    <source>
        <dbReference type="ARBA" id="ARBA00022490"/>
    </source>
</evidence>
<keyword evidence="6" id="KW-0677">Repeat</keyword>
<dbReference type="InterPro" id="IPR050958">
    <property type="entry name" value="Cell_Adh-Cytoskel_Orgn"/>
</dbReference>
<feature type="domain" description="Ig-like" evidence="12">
    <location>
        <begin position="4398"/>
        <end position="4485"/>
    </location>
</feature>
<evidence type="ECO:0000256" key="3">
    <source>
        <dbReference type="ARBA" id="ARBA00006692"/>
    </source>
</evidence>
<dbReference type="FunFam" id="2.60.40.10:FF:000050">
    <property type="entry name" value="Titin isoform B"/>
    <property type="match status" value="3"/>
</dbReference>
<organism evidence="13 14">
    <name type="scientific">Elysia crispata</name>
    <name type="common">lettuce slug</name>
    <dbReference type="NCBI Taxonomy" id="231223"/>
    <lineage>
        <taxon>Eukaryota</taxon>
        <taxon>Metazoa</taxon>
        <taxon>Spiralia</taxon>
        <taxon>Lophotrochozoa</taxon>
        <taxon>Mollusca</taxon>
        <taxon>Gastropoda</taxon>
        <taxon>Heterobranchia</taxon>
        <taxon>Euthyneura</taxon>
        <taxon>Panpulmonata</taxon>
        <taxon>Sacoglossa</taxon>
        <taxon>Placobranchoidea</taxon>
        <taxon>Plakobranchidae</taxon>
        <taxon>Elysia</taxon>
    </lineage>
</organism>
<feature type="region of interest" description="Disordered" evidence="11">
    <location>
        <begin position="6286"/>
        <end position="6317"/>
    </location>
</feature>
<feature type="domain" description="Ig-like" evidence="12">
    <location>
        <begin position="5312"/>
        <end position="5400"/>
    </location>
</feature>
<feature type="region of interest" description="Disordered" evidence="11">
    <location>
        <begin position="2466"/>
        <end position="2497"/>
    </location>
</feature>
<keyword evidence="4" id="KW-0963">Cytoplasm</keyword>
<feature type="compositionally biased region" description="Basic and acidic residues" evidence="11">
    <location>
        <begin position="836"/>
        <end position="852"/>
    </location>
</feature>
<feature type="coiled-coil region" evidence="10">
    <location>
        <begin position="3144"/>
        <end position="3179"/>
    </location>
</feature>
<feature type="domain" description="Ig-like" evidence="12">
    <location>
        <begin position="1336"/>
        <end position="1427"/>
    </location>
</feature>
<dbReference type="CDD" id="cd00096">
    <property type="entry name" value="Ig"/>
    <property type="match status" value="2"/>
</dbReference>
<dbReference type="FunFam" id="2.60.40.10:FF:000080">
    <property type="entry name" value="Myosin light chain kinase, smooth muscle"/>
    <property type="match status" value="1"/>
</dbReference>
<feature type="domain" description="Ig-like" evidence="12">
    <location>
        <begin position="5729"/>
        <end position="5813"/>
    </location>
</feature>
<dbReference type="InterPro" id="IPR000048">
    <property type="entry name" value="IQ_motif_EF-hand-BS"/>
</dbReference>
<feature type="domain" description="Ig-like" evidence="12">
    <location>
        <begin position="187"/>
        <end position="276"/>
    </location>
</feature>
<dbReference type="PROSITE" id="PS50096">
    <property type="entry name" value="IQ"/>
    <property type="match status" value="1"/>
</dbReference>
<sequence>MFFLPIYQFADAAPEEPESPTSEAVLPPETEVEQREQQPNLEETTQPQESLDEVLTVSLITSEEDQPLSEAVTTETILTLDQPIETLETEDASTAPEISVVEEITEIIPSEISQQEQPEEETKQEVDLVQAPEDTTISISAFESLIDEIDEKVSEDVTLEVLEKPEEVPIESIEETFEFIQAEGEKPVFLQTLQNVEAVEGQQVRFETVVSGEPWPEIVWSLDGEIIRDSPVYRIESGPEGHCILLLPEAFPEDEGEYECCATNIHGTVSTKADLYVQDLDITSGEVKQATISDDHMIKGSSSLPTLPKGYQNYQEPFSQYSSNPKNNTCGNCQLIPDKGDKSEEKSFVSSGPKVLTEVSNDLAEVEMDVPSDVLSGELSNTEEEHRLKLGEQFLLKGRLILPPLEENKSSALPCLEINPHDDEMGSSFQENPNTFSLSDTMSESTSIFSMTTIAEVSEEDDLSISDSLKSVPYSEALPKENGQNPAVSASDIFTLDGIEHPCVKDDTKDTNVDDVSAEFIKLYEHEQHPAPEVDILSAKSSDLVSISDGTSLFDSTVRVTTTEDAYTDEGKETSNQESFVSSTEEPTQPHCLDQNVESTTFDLPLEFEKTPVLLSEFERGFVMPKEFYTEPVASSALTTPMNKREVETKDSIPIDIPMISITDDTADEGNNLDSQSLSSTPVEEKPSDKLQNAKSLLSSLVSIDVNVNEGRADKIIRRLSKTPEMISVTRTLRESSLQPDQEDVWSSRRSSFYCEFDETAPVFEHIPSPEMMRSRRPSLRRDSETVIKETVVSTPAVEIRAEETTYDEPESDADIDQEDGDDTIMQINISFEGLRQRISSERSTRSEERRRSVASMLDFSSHPEDVFQRTQSVPESYSRRSSTTPASDRLGSFEEKMSPSIGSEDFQIPEINVETEVEDTTDENIQETVLEVADKVFVTVRSEKLTNTVSDISIKIAAKDLAPDLFQKGGFLGLPAFKPACAARGGPQEDKEEPEGSTSLTSTTVSDMSETNVFTTQQDLTEVDDSKKESDSLVTELAENTQAEICCEQEQITGMPCEEREERKQFPVKDDTETLNSLKDGEMEVTMNASDFPQQDTSLHLDSAVDMDRDDLSQVPSLDQSPRICQREENLVSLTLQAEQLSPLGKSKELELDTVYMPFLYEEEEGFFDRGLKEVLAEKEESLSEKEKLVTAEIEKEEMSDEEKKEISPIPLEQPILEEVQEEYYAPVIKRPLQNISSHDGGQVRFEAEIEGLPAPTITWLKDGQVLHPSEEFDIAYSEENVASLYIHDVLPEDAGTYVVQANNEHGTVTSEATLHVDAAEVSDVSVEEISGLAPTFTLKPTFQTVDENENVTFTATIEAVPQPQILWTKDNNPISEDDEQFMTSTIKDDNFYTTTMEVKQATLEDAGTYKVTASNDLGDTSVTVSLIVNKTKDDKTDFRDQLAKAEFEIPEQPEEAEQKDFREVLQTEVKTKVNVKYEVEQVDFRHMLKASKTKAKKFTADVDAEATVTEEVPEAEQVDFRAVLRGPVSATTEEVGDTREAPEFIQPIQDVEVREGEAASFVCQVKGEPQPQVMWYHDQQPIKSDSVYQITPGEDGKFTLFIPEVFPEDSGVYTAKAFNEISALESSAVLTVTELASETSSLTSKDDKPEEQDIQIDVIQAEAAIKIQSAFRGFKAREEVKLLKENKEISEVTTDISAPTEEDQHYEEEVDISIDKVETGIVETLSIEEEEEVADEGPEQKEELKDNLKLLPEEASEVPDTEDVDVQPLETSENIPEIEPSLVDQSEESVQSSTEEVLRDVQETEVEEELQLVHETEDVIPEIVSEFVSEDQSASAESQEKLESKVPVSSEEQREEIAPIVEFELPETLSEISVISNTESQQGEVEVEQNVQPVEYRPKEDEVSDVSEDVPVVAAEALTEDLTDSSKTEAIPEYEVSPQEENQEEEVVTAVENKITDIAEEMITVTKLENAEVKAKIEQAVQLIADKQKEEGIIEDTQELVVEKVESVISEDQAEIPKADDKLLSEVSITGEKHKQEDAPEIEEEMSEVIEDTIIETKSERVKVEEKIKQTVNILFETQDEEKIVQDKEKISIEIVEEHVSEKPSETSHILPKEVLEIDTVVEQQDEEIASPFTEDFVPETVSGLVQEEQVETSKLMDKEEMAVPQTSDDQPADSCIDETESVPLETVTETLMETQLETLDVRDQEVLEVDMVAEKHETESTREAFLDVSPATVKETVLDHPVEIASVSDKAKMEVLPALERDKLEEFPMETDEIVSETVVETVSDKPSDVVKVEKKVEQEVLATAADQIERPTSETTDSLEDIPEDYSAFEETVTELLKDKPTITSEHIHEDVAEAEIEVQEEISEEVVETEIEVKEEVPEEIVETEIEVKQAVPEEVVEAEIEVKEEVPEEVVEAEIKLKEEVPEEIVETEIEVKEEVPEEIVESEIKVKEELPVEVVETEIEVKEEGPEEVVETEIEVKEEGPEEVVETEIEVKQEVPEEVVEAEVELKDEVPKEVLQTEIEVKEEVPEEIVETEIEVKEEVPEEIVETEIEVKEEVTEEVVENETEVKEEVREEIVETEIEVKEEVPEEIVETEIEVKEEVAEEILESEIEVKEEVPEEVEKTKIEVKEEVLEEIVETEIDVKEEVPEEVVETEIEVREEIREGIVETEIEVKEEVPEQVVETEIEVKEEVSEEVVETEIEVKEEVPEEVVETEIELKEEVPEEVVETEIEVKEEVAEEVVETEIEVKEEVPEEVVETEIEVKEEVPEEVVETEIEVKEEVPEEVVETEIEVKEEVPEEVVETEIEVKEEVPGEVVETEIEVKEEVPEEVLETEIEVKEEVAEEVVETEIEVKEEVAEEVVETEIEVKEEVPEEVVETEIEVKEEVPEEVVETEIEVKEEVPEEVVETEIEVKEEVPEEVVETEIEVKEEVPEEVVETEIEVKEEVPEEVVESEIEVKEEVPEEVVETEIELKKEVPEEVVETEIEVKEEAAEEVVETEIEVKEEVPEEVVETEIEVKEEVAEEVVETEIEVKEKVPEEVVETEIEVKEEVPEEVVESEIEVKEEVPKEVVETEIELKKEVPEEVVETEIEVKEEVPEEVVDSEIEVKEEVPEEVVETEIQLKKEVPEEVVETEIEVKEEAAEEVVETEIEVKEEVAEEVVETEIEVKEEVAEEVVETKIEVKEEVPEEVVETEIEVKEVVAEEVVETEIEVKEEVPEEVVETEIEVKEEVAEEVVETEIEVKEEVPEEVVETEIEVKEEVPEEVVETEIEVKEEVPEEVLETEIEVKEEVPDEVVEAEIEIEEEVPEEIVESEIEIKEEVPEEIEETEIELKEEVPEEIVETEIELKEEIPEEIVDTEIELKEEVPEEIVDTEIELKEEIPEEIVDTEIELKEEVPEEIVETEIEVKEEVLEEIAETEIEVKEEVPEEIVEVEVEVKEEVPVEIVETEIEVKEEVPEDVGETEIEVKDEVPEEVVETENEVKDEVPEKIVEAEFEVEEEIPEEVVETEIEVKEEVPEEVVEAEIEVKEEVPVEIVETEIVVKEEVPEEVVETEIEVKKEVPEEVLETEIEVKEEVPEEVVEAEIELKEEVPEEIVRTEIEVKEEVPEEIVEVEVEVKEEAEIEVEEEIPEEVVETEIEVKEEVPEEIVEAEIEAKEEVPEEVVETEIEIKEEVPEEVIEAEIEVKEEVPEEVVETEIEVKEEVPEEVVEAEIELKEEVPEEIVRTEIEVKEEVPEEIVETEIEVKEEVSEEVAEAKFEVKEEVPEEVVETEIEVKEEVPEEVVETEIEVKEEVPEEVVEAEFGLKEEVPEEIVETEIEVKEEVLEEIVETEIEVKEEVPEEVVETEIEVKEEVPEEVVETEIEAKEEVPEEVVEAEIEVKEELPEEVVETEIEVKEEVPEEIVENEIETKEEAPEEVVEAEIEPKEEVPEEIVETEIEVKEEVPEEVVETEIEVKELVPEEVVEAKIELKEEVSEEIVETDIEVKEEVPEEIVETEIELKEEVPEEIVETEIELKEEVPEEIVETEIEVKEEVPEEVVEAEIEVKEEVPEEVVETEIELKEEVPEGIVDTEIELKEEVPEEVVDTEIELKEEIPEEIVDTEIEVKEEVPEEIVETEIELKEEVPEEIVETEIELKEEVPEEIVETEIEVKEEVPEEVVEAEIEVKEEVPEEIVAAEIEIKEETSREVMAENSVPEAADTIIEAALTSSLDIEPVQDVQSSETEVSQDKSQTPRPAPEEAPETSVDFTLPAAEDVHEKVSVKDDAETVEDITVDLEVEEKEEPVSEDVALDVTFAPQFLSTLSDKEVNEGETLTLEVTVTGSPRPEVKWFQNDEELLPNDHFKLSEVDTTFSLTINDVKEEDDAEYTVTATNAAGQASSTADVIVNLAGEAPSFVSTLSDISVEYNAPIVLEAKVKGEPTPEVTWMFEGQPVTDTRFRMDYIEDIVRLTIDHSDSVDGGEFTVILNNKHGKVSSTCKVTVTMVAPVFTQPLNPEVKFKLGDTADLTCEVTASPKPEVQWFRGEELISDGPRYKTFFKDETASLKVLDTTPGDTDITFTCKATNPAGEATTVTQLLPQVPARVLTKPEPVTVLEGERVVLTFTLEGLPQPSVEWSVDGSALVPDENHTLSQPSDQEVTLTIHEAQISDTANYSLTVTNETGSDVANVNVKVTKPVEEEIVPEHEKPEESKPVGEAPQFLLTIKTQTVLPGETADFTCEVTGEPRPQLSWVYNGRPLEDDGRYMIFEEAGLHHLEVYDVCPDDAGKYTVTAQNEHGQVTCSAELNLRELPAEKKPELEAPKFIVAIETVEATVGETATFTGKATGKPTPELLWYKNDKLIAPEDTQFTATYPGEGESSLVVVDLRPEHDGTYTCEAKNEAGVAKCKAELFVNEKPEEKAEAPEFIKVPEKVTVREHDNAKFLVKVIGQPKPTVTWLKENQPLDDADLYHVETYEDTHCFEVKDTELQDAGPYTCVAENTEGKISVDIPLIVNAIPRDERLSESPLVLKTQEETTPPKFIETFKDISVVEGDTLTLTCRVTGLPRPEVTWFKNDSEIERSPSLVMKHEEETVKLKIPATKMEQDGVYRCVATNSAGTDSCEARVDVQGKTEAPVFTRPLNSREVREGRPVKFECEVTGLPQPEVTWFLKDQPIETGVHFTLDQRKGITGDVVHNLSIDVTQVEDAGTVKAVATNKAGEATTEARLNVEEKKEVPKFIKKMDTVEAVENDSASFTVVVSGKPKPHITWVRGDEELTASDNVIMEVDDQTHTLTINKVTLDDAKVFTARAKNPAGQASCNARLKIVPAKKPTFVRKMSDALVPEHGTAKFDCKATGVPAPQVTWSINDKVLEPSDNIVMDYSRKDSIYSLTILDATPDLAGVVTAVAANSGGEVLCTATLDVRGKAPTFVEAPVKCTVLEGYTAEFRCVVDGEPAPTVAWSKGKWMKIQDGGRYTINSDVSAGEHILQMRDIKNKDAGTYTVTASNEHGSEQLPATLMVTDKIEEVADWKSQLKHREATEMAEEEEEVPWQIDLRHVEVEEQKSPSPEEKEKAPLPEFERIAWTPYQRRDRPELEEGETLTFEMAPRERDELEQFQRAAAPLTASAAPEDEDSLGYTRPVKPVQEAETEEQTFLRQKAQWRWTVPLQDQAVRERESAKFQCEFSVPNVRVDWTIAGEIVESSPKYAIQSDQHTHTLLVTKCRPQDATKVSCAYGDIATEANLVVQPVPAEFTMTLEDTAATEGTDAVFTCSTDDDEAPVQWFINRQPISPSDKYRITSDGTDHTLTIGNVQPGEDCEVTVAIGENKSSARLNVQEIEADFLVPLKDQSAKEQSTVEFECTLTIPAKPENVHWIIDGKEVDTSDQSRYETVVDNDKLRLVIHAVTLEDAGEVTVKIGDKASTAKLTVEELEAEFTIPLKDQTVPEASNVEFSCELNIDTDDVAWFLDEDKLSPSPKDGIDISKEGLQHRLSIEDVSPEDTGVVKVVAKGKTSEAQLVVEESGPDFAVPLKDVSVIEKATAEMTCELTKDVDKVRWFVDDIELPEGDRIQFEKDGLKHKLVIKDACIDDEGVVTVQVNDKKCTASLFVQELSPEFIRPLKNVSINEGETATFECELNLEGRTVKWFHEGQEVGEKPDKRYQVLTEGTVHRLVVKDAIMPDAGEVMAKVEDKSTHAELTVEEVPVDFTAQLSEVHTEEHKMALFCCEVNKDDVTVEWRKDGEPLTPSNKHVINTEGRRHSLAIKDVDQSDVAEYSIVVGDRHSSATLHLDGMFPTGLTDDAPWRMRTSSPISGTDQSGCIGLDQGKDLVPQPSPDDLSEQQLNVQSTNGDCMKSFVSLESSNSDQQFASANTAKGRNDFELLESDMENVNDKQTKAAYGDEATVGRSDDANVEVCDESFNGNTTNEKLDDRDNSCVSRPTVEKVMNNNTHVMTSLNESSPSSTIGNESVEEGGEGGTTSFDQSETVSLVSEDCSFDPVLKATDIEFENVRRNETSLFDELKAGKLCDSSSASLDSNEGWDRADNQDADNDVRIPESDATAGDHENITMSLAKTLDSSASSKLNLIVSPLQPIKSFKNGVAIFVCEVISKRVGVAWQKDGRKIEASPKYALTRAGKMHSLTIHDIQAGDQGQYSVVCDDDQVSSAMLEVRGVSS</sequence>
<feature type="compositionally biased region" description="Polar residues" evidence="11">
    <location>
        <begin position="4223"/>
        <end position="4239"/>
    </location>
</feature>
<feature type="region of interest" description="Disordered" evidence="11">
    <location>
        <begin position="663"/>
        <end position="689"/>
    </location>
</feature>
<evidence type="ECO:0000256" key="2">
    <source>
        <dbReference type="ARBA" id="ARBA00004657"/>
    </source>
</evidence>
<dbReference type="InterPro" id="IPR036179">
    <property type="entry name" value="Ig-like_dom_sf"/>
</dbReference>
<protein>
    <recommendedName>
        <fullName evidence="12">Ig-like domain-containing protein</fullName>
    </recommendedName>
</protein>
<feature type="region of interest" description="Disordered" evidence="11">
    <location>
        <begin position="2870"/>
        <end position="2964"/>
    </location>
</feature>
<feature type="region of interest" description="Disordered" evidence="11">
    <location>
        <begin position="2994"/>
        <end position="3013"/>
    </location>
</feature>
<evidence type="ECO:0000256" key="8">
    <source>
        <dbReference type="ARBA" id="ARBA00023242"/>
    </source>
</evidence>
<feature type="domain" description="Ig-like" evidence="12">
    <location>
        <begin position="4906"/>
        <end position="4988"/>
    </location>
</feature>
<dbReference type="PANTHER" id="PTHR45080:SF8">
    <property type="entry name" value="IG-LIKE DOMAIN-CONTAINING PROTEIN"/>
    <property type="match status" value="1"/>
</dbReference>
<feature type="region of interest" description="Disordered" evidence="11">
    <location>
        <begin position="3775"/>
        <end position="3794"/>
    </location>
</feature>
<keyword evidence="5" id="KW-0732">Signal</keyword>
<dbReference type="GO" id="GO:0005634">
    <property type="term" value="C:nucleus"/>
    <property type="evidence" value="ECO:0007669"/>
    <property type="project" value="UniProtKB-SubCell"/>
</dbReference>
<dbReference type="PANTHER" id="PTHR45080">
    <property type="entry name" value="CONTACTIN 5"/>
    <property type="match status" value="1"/>
</dbReference>
<dbReference type="Gene3D" id="1.20.5.190">
    <property type="match status" value="1"/>
</dbReference>
<evidence type="ECO:0000256" key="5">
    <source>
        <dbReference type="ARBA" id="ARBA00022729"/>
    </source>
</evidence>
<feature type="region of interest" description="Disordered" evidence="11">
    <location>
        <begin position="2750"/>
        <end position="2818"/>
    </location>
</feature>
<gene>
    <name evidence="13" type="ORF">RRG08_034497</name>
</gene>
<feature type="domain" description="Ig-like" evidence="12">
    <location>
        <begin position="5020"/>
        <end position="5108"/>
    </location>
</feature>
<feature type="region of interest" description="Disordered" evidence="11">
    <location>
        <begin position="3913"/>
        <end position="3936"/>
    </location>
</feature>
<name>A0AAE1ED64_9GAST</name>
<keyword evidence="9" id="KW-0393">Immunoglobulin domain</keyword>
<feature type="domain" description="Ig-like" evidence="12">
    <location>
        <begin position="6092"/>
        <end position="6214"/>
    </location>
</feature>
<feature type="domain" description="Ig-like" evidence="12">
    <location>
        <begin position="5623"/>
        <end position="5724"/>
    </location>
</feature>
<comment type="similarity">
    <text evidence="3">Belongs to the protein kinase superfamily. CAMK Ser/Thr protein kinase family.</text>
</comment>
<dbReference type="InterPro" id="IPR013098">
    <property type="entry name" value="Ig_I-set"/>
</dbReference>
<dbReference type="GO" id="GO:0045989">
    <property type="term" value="P:positive regulation of striated muscle contraction"/>
    <property type="evidence" value="ECO:0007669"/>
    <property type="project" value="UniProtKB-ARBA"/>
</dbReference>
<evidence type="ECO:0000313" key="14">
    <source>
        <dbReference type="Proteomes" id="UP001283361"/>
    </source>
</evidence>
<dbReference type="SUPFAM" id="SSF48726">
    <property type="entry name" value="Immunoglobulin"/>
    <property type="match status" value="24"/>
</dbReference>
<dbReference type="InterPro" id="IPR007110">
    <property type="entry name" value="Ig-like_dom"/>
</dbReference>
<dbReference type="InterPro" id="IPR003598">
    <property type="entry name" value="Ig_sub2"/>
</dbReference>
<proteinExistence type="inferred from homology"/>
<feature type="domain" description="Ig-like" evidence="12">
    <location>
        <begin position="5408"/>
        <end position="5501"/>
    </location>
</feature>
<evidence type="ECO:0000256" key="10">
    <source>
        <dbReference type="SAM" id="Coils"/>
    </source>
</evidence>
<evidence type="ECO:0000256" key="11">
    <source>
        <dbReference type="SAM" id="MobiDB-lite"/>
    </source>
</evidence>
<accession>A0AAE1ED64</accession>
<keyword evidence="7" id="KW-1015">Disulfide bond</keyword>
<feature type="coiled-coil region" evidence="10">
    <location>
        <begin position="2559"/>
        <end position="2587"/>
    </location>
</feature>
<dbReference type="PROSITE" id="PS50835">
    <property type="entry name" value="IG_LIKE"/>
    <property type="match status" value="20"/>
</dbReference>
<comment type="subcellular location">
    <subcellularLocation>
        <location evidence="2">Cytoplasm</location>
        <location evidence="2">Myofibril</location>
    </subcellularLocation>
    <subcellularLocation>
        <location evidence="1">Nucleus</location>
    </subcellularLocation>
</comment>
<dbReference type="FunFam" id="2.60.40.10:FF:000107">
    <property type="entry name" value="Myosin, light chain kinase a"/>
    <property type="match status" value="5"/>
</dbReference>